<dbReference type="MGI" id="MGI:5589894">
    <property type="gene designation" value="Gm30735"/>
</dbReference>
<evidence type="ECO:0000256" key="1">
    <source>
        <dbReference type="SAM" id="Phobius"/>
    </source>
</evidence>
<evidence type="ECO:0000313" key="3">
    <source>
        <dbReference type="MGI" id="MGI:5589894"/>
    </source>
</evidence>
<protein>
    <submittedName>
        <fullName evidence="2">Uncharacterized protein</fullName>
    </submittedName>
</protein>
<name>Q3V179_MOUSE</name>
<dbReference type="EMBL" id="AK132634">
    <property type="protein sequence ID" value="BAE21272.1"/>
    <property type="molecule type" value="mRNA"/>
</dbReference>
<reference evidence="2" key="8">
    <citation type="journal article" date="2005" name="Science">
        <title>Antisense Transcription in the Mammalian Transcriptome.</title>
        <authorList>
            <consortium name="RIKEN Genome Exploration Research Group and Genome Science Group (Genome Network Project Core Group) and the FANTOM Consortium"/>
        </authorList>
    </citation>
    <scope>NUCLEOTIDE SEQUENCE</scope>
    <source>
        <strain evidence="2">C57BL/6J</strain>
        <tissue evidence="2">Head</tissue>
    </source>
</reference>
<feature type="transmembrane region" description="Helical" evidence="1">
    <location>
        <begin position="20"/>
        <end position="40"/>
    </location>
</feature>
<reference evidence="2" key="3">
    <citation type="journal article" date="2000" name="Genome Res.">
        <title>RIKEN integrated sequence analysis (RISA) system--384-format sequencing pipeline with 384 multicapillary sequencer.</title>
        <authorList>
            <person name="Shibata K."/>
            <person name="Itoh M."/>
            <person name="Aizawa K."/>
            <person name="Nagaoka S."/>
            <person name="Sasaki N."/>
            <person name="Carninci P."/>
            <person name="Konno H."/>
            <person name="Akiyama J."/>
            <person name="Nishi K."/>
            <person name="Kitsunai T."/>
            <person name="Tashiro H."/>
            <person name="Itoh M."/>
            <person name="Sumi N."/>
            <person name="Ishii Y."/>
            <person name="Nakamura S."/>
            <person name="Hazama M."/>
            <person name="Nishine T."/>
            <person name="Harada A."/>
            <person name="Yamamoto R."/>
            <person name="Matsumoto H."/>
            <person name="Sakaguchi S."/>
            <person name="Ikegami T."/>
            <person name="Kashiwagi K."/>
            <person name="Fujiwake S."/>
            <person name="Inoue K."/>
            <person name="Togawa Y."/>
            <person name="Izawa M."/>
            <person name="Ohara E."/>
            <person name="Watahiki M."/>
            <person name="Yoneda Y."/>
            <person name="Ishikawa T."/>
            <person name="Ozawa K."/>
            <person name="Tanaka T."/>
            <person name="Matsuura S."/>
            <person name="Kawai J."/>
            <person name="Okazaki Y."/>
            <person name="Muramatsu M."/>
            <person name="Inoue Y."/>
            <person name="Kira A."/>
            <person name="Hayashizaki Y."/>
        </authorList>
    </citation>
    <scope>NUCLEOTIDE SEQUENCE</scope>
    <source>
        <strain evidence="2">C57BL/6J</strain>
        <tissue evidence="2">Head</tissue>
    </source>
</reference>
<reference evidence="2" key="2">
    <citation type="journal article" date="2000" name="Genome Res.">
        <title>Normalization and subtraction of cap-trapper-selected cDNAs to prepare full-length cDNA libraries for rapid discovery of new genes.</title>
        <authorList>
            <person name="Carninci P."/>
            <person name="Shibata Y."/>
            <person name="Hayatsu N."/>
            <person name="Sugahara Y."/>
            <person name="Shibata K."/>
            <person name="Itoh M."/>
            <person name="Konno H."/>
            <person name="Okazaki Y."/>
            <person name="Muramatsu M."/>
            <person name="Hayashizaki Y."/>
        </authorList>
    </citation>
    <scope>NUCLEOTIDE SEQUENCE</scope>
    <source>
        <strain evidence="2">C57BL/6J</strain>
        <tissue evidence="2">Head</tissue>
    </source>
</reference>
<feature type="transmembrane region" description="Helical" evidence="1">
    <location>
        <begin position="60"/>
        <end position="84"/>
    </location>
</feature>
<dbReference type="AGR" id="MGI:5589894"/>
<proteinExistence type="evidence at transcript level"/>
<organism evidence="2">
    <name type="scientific">Mus musculus</name>
    <name type="common">Mouse</name>
    <dbReference type="NCBI Taxonomy" id="10090"/>
    <lineage>
        <taxon>Eukaryota</taxon>
        <taxon>Metazoa</taxon>
        <taxon>Chordata</taxon>
        <taxon>Craniata</taxon>
        <taxon>Vertebrata</taxon>
        <taxon>Euteleostomi</taxon>
        <taxon>Mammalia</taxon>
        <taxon>Eutheria</taxon>
        <taxon>Euarchontoglires</taxon>
        <taxon>Glires</taxon>
        <taxon>Rodentia</taxon>
        <taxon>Myomorpha</taxon>
        <taxon>Muroidea</taxon>
        <taxon>Muridae</taxon>
        <taxon>Murinae</taxon>
        <taxon>Mus</taxon>
        <taxon>Mus</taxon>
    </lineage>
</organism>
<accession>Q3V179</accession>
<reference evidence="2" key="6">
    <citation type="submission" date="2004-03" db="EMBL/GenBank/DDBJ databases">
        <authorList>
            <person name="Arakawa T."/>
            <person name="Carninci P."/>
            <person name="Fukuda S."/>
            <person name="Hashizume W."/>
            <person name="Hayashida K."/>
            <person name="Hori F."/>
            <person name="Iida J."/>
            <person name="Imamura K."/>
            <person name="Imotani K."/>
            <person name="Itoh M."/>
            <person name="Kanagawa S."/>
            <person name="Kawai J."/>
            <person name="Kojima M."/>
            <person name="Konno H."/>
            <person name="Murata M."/>
            <person name="Nakamura M."/>
            <person name="Ninomiya N."/>
            <person name="Nishiyori H."/>
            <person name="Nomura K."/>
            <person name="Ohno M."/>
            <person name="Sakazume N."/>
            <person name="Sano H."/>
            <person name="Sasaki D."/>
            <person name="Shibata K."/>
            <person name="Shiraki T."/>
            <person name="Tagami M."/>
            <person name="Tagami Y."/>
            <person name="Waki K."/>
            <person name="Watahiki A."/>
            <person name="Muramatsu M."/>
            <person name="Hayashizaki Y."/>
        </authorList>
    </citation>
    <scope>NUCLEOTIDE SEQUENCE</scope>
    <source>
        <strain evidence="2">C57BL/6J</strain>
        <tissue evidence="2">Head</tissue>
    </source>
</reference>
<keyword evidence="1" id="KW-0472">Membrane</keyword>
<reference evidence="2" key="7">
    <citation type="journal article" date="2005" name="Science">
        <title>The Transcriptional Landscape of the Mammalian Genome.</title>
        <authorList>
            <consortium name="The FANTOM Consortium"/>
            <consortium name="Riken Genome Exploration Research Group and Genome Science Group (Genome Network Project Core Group)"/>
        </authorList>
    </citation>
    <scope>NUCLEOTIDE SEQUENCE</scope>
    <source>
        <strain evidence="2">C57BL/6J</strain>
        <tissue evidence="2">Head</tissue>
    </source>
</reference>
<reference evidence="2" key="4">
    <citation type="journal article" date="2001" name="Nature">
        <title>Functional annotation of a full-length mouse cDNA collection.</title>
        <authorList>
            <consortium name="The RIKEN Genome Exploration Research Group Phase II Team and the FANTOM Consortium"/>
        </authorList>
    </citation>
    <scope>NUCLEOTIDE SEQUENCE</scope>
    <source>
        <strain evidence="2">C57BL/6J</strain>
        <tissue evidence="2">Head</tissue>
    </source>
</reference>
<dbReference type="AlphaFoldDB" id="Q3V179"/>
<keyword evidence="1" id="KW-0812">Transmembrane</keyword>
<keyword evidence="1" id="KW-1133">Transmembrane helix</keyword>
<gene>
    <name evidence="3" type="primary">Gm30735</name>
</gene>
<sequence length="90" mass="10538">MASLRAFSLLMSTLNNINIFLVSDFLGEILQSLFFFFLLIRLPDKHITNQPMNQILDGSYFLLTLFKFISYGTLCSTAKFLYYLKEEKHQ</sequence>
<evidence type="ECO:0000313" key="2">
    <source>
        <dbReference type="EMBL" id="BAE21272.1"/>
    </source>
</evidence>
<reference evidence="2" key="1">
    <citation type="journal article" date="1999" name="Methods Enzymol.">
        <title>High-efficiency full-length cDNA cloning.</title>
        <authorList>
            <person name="Carninci P."/>
            <person name="Hayashizaki Y."/>
        </authorList>
    </citation>
    <scope>NUCLEOTIDE SEQUENCE</scope>
    <source>
        <strain evidence="2">C57BL/6J</strain>
        <tissue evidence="2">Head</tissue>
    </source>
</reference>
<reference evidence="2" key="5">
    <citation type="journal article" date="2002" name="Nature">
        <title>Analysis of the mouse transcriptome based on functional annotation of 60,770 full-length cDNAs.</title>
        <authorList>
            <consortium name="The FANTOM Consortium and the RIKEN Genome Exploration Research Group Phase I and II Team"/>
        </authorList>
    </citation>
    <scope>NUCLEOTIDE SEQUENCE</scope>
    <source>
        <strain evidence="2">C57BL/6J</strain>
        <tissue evidence="2">Head</tissue>
    </source>
</reference>